<feature type="compositionally biased region" description="Basic and acidic residues" evidence="1">
    <location>
        <begin position="157"/>
        <end position="187"/>
    </location>
</feature>
<feature type="region of interest" description="Disordered" evidence="1">
    <location>
        <begin position="96"/>
        <end position="201"/>
    </location>
</feature>
<feature type="region of interest" description="Disordered" evidence="1">
    <location>
        <begin position="27"/>
        <end position="60"/>
    </location>
</feature>
<sequence>MSYGSLWTPPVGIRPVPPVVPISPSLRVGTRMDGDGRAPAGSSLPTPTPAASTPPELPPLSPTFLRAQAVTGLLETRRADLVGADRQLAAPAAAAHKSLADVWPEENRDRPDARAAATMRDTSAQDVSSPEEERRLRRARREAEHRAELIQQQAVEEASRAAQDRTEDVRERRGRTRTEPVDDRVPERMSGSSSTTAEARSRVAAAVEDVRRLRETVDDLNVSAQEALARSVAEINELAGAVAQVNGRIAEAGRGGGETIPELSRRREQLVVALARLTGATAQPSAGAGVDVLVDGRPLVTGTETLPVVETRGVEGDHRITLVDGRNLTITSGVLASRLGTLNRILPGLAAGTSVVLDRLAAQALDPAGPPVPGGAQASALLSGSLREVSRAAESSAAYAQVAAGVEDLVFRLSRGDIPATARGSDLVLGALTEEDLRPPQLIPTDTVGPLNSSLNGLWNVTQALGQPGAVSPATTVLNGAPGLVSVQADPQAPAGQAEVRVVSVASGGVVASAQSFHPDSPLGDGRERVLGIVEQVGTAQEHTTLVDIGSYPTPTDLVALINQASLGVRASLAQLGGGTVQVRLESLATGRGRTSRSPTVASRRVHPPCWGEWSG</sequence>
<dbReference type="EMBL" id="BAGZ01000008">
    <property type="protein sequence ID" value="GAB78021.1"/>
    <property type="molecule type" value="Genomic_DNA"/>
</dbReference>
<dbReference type="InterPro" id="IPR053927">
    <property type="entry name" value="FlgK_helical"/>
</dbReference>
<dbReference type="Proteomes" id="UP000008495">
    <property type="component" value="Unassembled WGS sequence"/>
</dbReference>
<name>K6UMD5_9MICO</name>
<accession>K6UMD5</accession>
<gene>
    <name evidence="3" type="ORF">AUCHE_08_02650</name>
</gene>
<dbReference type="OrthoDB" id="9980392at2"/>
<comment type="caution">
    <text evidence="3">The sequence shown here is derived from an EMBL/GenBank/DDBJ whole genome shotgun (WGS) entry which is preliminary data.</text>
</comment>
<evidence type="ECO:0000259" key="2">
    <source>
        <dbReference type="Pfam" id="PF22638"/>
    </source>
</evidence>
<dbReference type="AlphaFoldDB" id="K6UMD5"/>
<keyword evidence="4" id="KW-1185">Reference proteome</keyword>
<reference evidence="3 4" key="1">
    <citation type="submission" date="2012-08" db="EMBL/GenBank/DDBJ databases">
        <title>Whole genome shotgun sequence of Austwickia chelonae NBRC 105200.</title>
        <authorList>
            <person name="Yoshida I."/>
            <person name="Hosoyama A."/>
            <person name="Tsuchikane K."/>
            <person name="Katsumata H."/>
            <person name="Ando Y."/>
            <person name="Ohji S."/>
            <person name="Hamada M."/>
            <person name="Tamura T."/>
            <person name="Yamazoe A."/>
            <person name="Yamazaki S."/>
            <person name="Fujita N."/>
        </authorList>
    </citation>
    <scope>NUCLEOTIDE SEQUENCE [LARGE SCALE GENOMIC DNA]</scope>
    <source>
        <strain evidence="3 4">NBRC 105200</strain>
    </source>
</reference>
<feature type="compositionally biased region" description="Low complexity" evidence="1">
    <location>
        <begin position="38"/>
        <end position="54"/>
    </location>
</feature>
<dbReference type="eggNOG" id="COG1256">
    <property type="taxonomic scope" value="Bacteria"/>
</dbReference>
<dbReference type="STRING" id="100225.SAMN05421595_0537"/>
<feature type="compositionally biased region" description="Low complexity" evidence="1">
    <location>
        <begin position="190"/>
        <end position="201"/>
    </location>
</feature>
<evidence type="ECO:0000313" key="3">
    <source>
        <dbReference type="EMBL" id="GAB78021.1"/>
    </source>
</evidence>
<feature type="domain" description="Flagellar hook-associated protein FlgK helical" evidence="2">
    <location>
        <begin position="194"/>
        <end position="362"/>
    </location>
</feature>
<evidence type="ECO:0000313" key="4">
    <source>
        <dbReference type="Proteomes" id="UP000008495"/>
    </source>
</evidence>
<organism evidence="3 4">
    <name type="scientific">Austwickia chelonae NBRC 105200</name>
    <dbReference type="NCBI Taxonomy" id="1184607"/>
    <lineage>
        <taxon>Bacteria</taxon>
        <taxon>Bacillati</taxon>
        <taxon>Actinomycetota</taxon>
        <taxon>Actinomycetes</taxon>
        <taxon>Micrococcales</taxon>
        <taxon>Dermatophilaceae</taxon>
        <taxon>Austwickia</taxon>
    </lineage>
</organism>
<proteinExistence type="predicted"/>
<feature type="compositionally biased region" description="Basic and acidic residues" evidence="1">
    <location>
        <begin position="131"/>
        <end position="148"/>
    </location>
</feature>
<evidence type="ECO:0000256" key="1">
    <source>
        <dbReference type="SAM" id="MobiDB-lite"/>
    </source>
</evidence>
<dbReference type="Pfam" id="PF22638">
    <property type="entry name" value="FlgK_D1"/>
    <property type="match status" value="1"/>
</dbReference>
<protein>
    <recommendedName>
        <fullName evidence="2">Flagellar hook-associated protein FlgK helical domain-containing protein</fullName>
    </recommendedName>
</protein>
<dbReference type="RefSeq" id="WP_006502775.1">
    <property type="nucleotide sequence ID" value="NZ_BAGZ01000008.1"/>
</dbReference>